<accession>A0A3M8AQ72</accession>
<keyword evidence="4" id="KW-1185">Reference proteome</keyword>
<dbReference type="EMBL" id="BJOD01000001">
    <property type="protein sequence ID" value="GED23991.1"/>
    <property type="molecule type" value="Genomic_DNA"/>
</dbReference>
<dbReference type="InterPro" id="IPR025942">
    <property type="entry name" value="SpoVIF"/>
</dbReference>
<evidence type="ECO:0000313" key="4">
    <source>
        <dbReference type="Proteomes" id="UP000317180"/>
    </source>
</evidence>
<dbReference type="OrthoDB" id="2468514at2"/>
<dbReference type="Proteomes" id="UP000276178">
    <property type="component" value="Unassembled WGS sequence"/>
</dbReference>
<evidence type="ECO:0008006" key="5">
    <source>
        <dbReference type="Google" id="ProtNLM"/>
    </source>
</evidence>
<reference evidence="2 3" key="1">
    <citation type="submission" date="2018-10" db="EMBL/GenBank/DDBJ databases">
        <title>Phylogenomics of Brevibacillus.</title>
        <authorList>
            <person name="Dunlap C."/>
        </authorList>
    </citation>
    <scope>NUCLEOTIDE SEQUENCE [LARGE SCALE GENOMIC DNA]</scope>
    <source>
        <strain evidence="2 3">NRRL NRS 1219</strain>
    </source>
</reference>
<evidence type="ECO:0000313" key="3">
    <source>
        <dbReference type="Proteomes" id="UP000276178"/>
    </source>
</evidence>
<evidence type="ECO:0000313" key="2">
    <source>
        <dbReference type="EMBL" id="RNB53356.1"/>
    </source>
</evidence>
<sequence length="89" mass="10255">MNNNLSKRFLERLQGKAAEKVDEGKLRSLASQVKRSDFEDEAKLRQILQTLATMSGKKLNAEKEDKIIEMFRNKEINLNDMSSLSKLLK</sequence>
<protein>
    <recommendedName>
        <fullName evidence="5">Stage VI sporulation protein F</fullName>
    </recommendedName>
</protein>
<comment type="caution">
    <text evidence="2">The sequence shown here is derived from an EMBL/GenBank/DDBJ whole genome shotgun (WGS) entry which is preliminary data.</text>
</comment>
<dbReference type="RefSeq" id="WP_005831329.1">
    <property type="nucleotide sequence ID" value="NZ_BJOD01000001.1"/>
</dbReference>
<evidence type="ECO:0000313" key="1">
    <source>
        <dbReference type="EMBL" id="GED23991.1"/>
    </source>
</evidence>
<dbReference type="Proteomes" id="UP000317180">
    <property type="component" value="Unassembled WGS sequence"/>
</dbReference>
<proteinExistence type="predicted"/>
<dbReference type="AlphaFoldDB" id="A0A3M8AQ72"/>
<reference evidence="1 4" key="2">
    <citation type="submission" date="2019-06" db="EMBL/GenBank/DDBJ databases">
        <title>Whole genome shotgun sequence of Brevibacillus agri NBRC 15538.</title>
        <authorList>
            <person name="Hosoyama A."/>
            <person name="Uohara A."/>
            <person name="Ohji S."/>
            <person name="Ichikawa N."/>
        </authorList>
    </citation>
    <scope>NUCLEOTIDE SEQUENCE [LARGE SCALE GENOMIC DNA]</scope>
    <source>
        <strain evidence="1 4">NBRC 15538</strain>
    </source>
</reference>
<gene>
    <name evidence="1" type="ORF">BAG01nite_00930</name>
    <name evidence="2" type="ORF">EB820_17370</name>
</gene>
<organism evidence="2 3">
    <name type="scientific">Brevibacillus agri</name>
    <dbReference type="NCBI Taxonomy" id="51101"/>
    <lineage>
        <taxon>Bacteria</taxon>
        <taxon>Bacillati</taxon>
        <taxon>Bacillota</taxon>
        <taxon>Bacilli</taxon>
        <taxon>Bacillales</taxon>
        <taxon>Paenibacillaceae</taxon>
        <taxon>Brevibacillus</taxon>
    </lineage>
</organism>
<dbReference type="GeneID" id="82811947"/>
<dbReference type="EMBL" id="RHHN01000048">
    <property type="protein sequence ID" value="RNB53356.1"/>
    <property type="molecule type" value="Genomic_DNA"/>
</dbReference>
<name>A0A3M8AQ72_9BACL</name>
<dbReference type="Pfam" id="PF14069">
    <property type="entry name" value="SpoVIF"/>
    <property type="match status" value="1"/>
</dbReference>